<keyword evidence="4" id="KW-0479">Metal-binding</keyword>
<gene>
    <name evidence="8" type="ORF">SAMN05444142_1032</name>
</gene>
<dbReference type="PANTHER" id="PTHR24286">
    <property type="entry name" value="CYTOCHROME P450 26"/>
    <property type="match status" value="1"/>
</dbReference>
<evidence type="ECO:0000256" key="4">
    <source>
        <dbReference type="ARBA" id="ARBA00022723"/>
    </source>
</evidence>
<evidence type="ECO:0000256" key="2">
    <source>
        <dbReference type="ARBA" id="ARBA00010617"/>
    </source>
</evidence>
<evidence type="ECO:0000256" key="6">
    <source>
        <dbReference type="ARBA" id="ARBA00023004"/>
    </source>
</evidence>
<dbReference type="Pfam" id="PF00067">
    <property type="entry name" value="p450"/>
    <property type="match status" value="1"/>
</dbReference>
<evidence type="ECO:0000313" key="8">
    <source>
        <dbReference type="EMBL" id="SHK02704.1"/>
    </source>
</evidence>
<dbReference type="InterPro" id="IPR036396">
    <property type="entry name" value="Cyt_P450_sf"/>
</dbReference>
<proteinExistence type="inferred from homology"/>
<dbReference type="EMBL" id="FQZZ01000003">
    <property type="protein sequence ID" value="SHK02704.1"/>
    <property type="molecule type" value="Genomic_DNA"/>
</dbReference>
<evidence type="ECO:0000313" key="9">
    <source>
        <dbReference type="Proteomes" id="UP000324252"/>
    </source>
</evidence>
<keyword evidence="6" id="KW-0408">Iron</keyword>
<keyword evidence="7" id="KW-0503">Monooxygenase</keyword>
<dbReference type="GO" id="GO:0020037">
    <property type="term" value="F:heme binding"/>
    <property type="evidence" value="ECO:0007669"/>
    <property type="project" value="InterPro"/>
</dbReference>
<dbReference type="AlphaFoldDB" id="A0A1H0LVK3"/>
<dbReference type="GO" id="GO:0004497">
    <property type="term" value="F:monooxygenase activity"/>
    <property type="evidence" value="ECO:0007669"/>
    <property type="project" value="UniProtKB-KW"/>
</dbReference>
<keyword evidence="9" id="KW-1185">Reference proteome</keyword>
<keyword evidence="3" id="KW-0349">Heme</keyword>
<dbReference type="GO" id="GO:0005506">
    <property type="term" value="F:iron ion binding"/>
    <property type="evidence" value="ECO:0007669"/>
    <property type="project" value="InterPro"/>
</dbReference>
<protein>
    <submittedName>
        <fullName evidence="8">Fatty-acid peroxygenase</fullName>
    </submittedName>
</protein>
<dbReference type="Gene3D" id="1.10.630.10">
    <property type="entry name" value="Cytochrome P450"/>
    <property type="match status" value="1"/>
</dbReference>
<evidence type="ECO:0000256" key="7">
    <source>
        <dbReference type="ARBA" id="ARBA00023033"/>
    </source>
</evidence>
<evidence type="ECO:0000256" key="3">
    <source>
        <dbReference type="ARBA" id="ARBA00022617"/>
    </source>
</evidence>
<dbReference type="PANTHER" id="PTHR24286:SF24">
    <property type="entry name" value="LANOSTEROL 14-ALPHA DEMETHYLASE"/>
    <property type="match status" value="1"/>
</dbReference>
<reference evidence="8 9" key="1">
    <citation type="submission" date="2016-11" db="EMBL/GenBank/DDBJ databases">
        <authorList>
            <person name="Varghese N."/>
            <person name="Submissions S."/>
        </authorList>
    </citation>
    <scope>NUCLEOTIDE SEQUENCE [LARGE SCALE GENOMIC DNA]</scope>
    <source>
        <strain evidence="8 9">DSM 29620</strain>
    </source>
</reference>
<dbReference type="GO" id="GO:0016125">
    <property type="term" value="P:sterol metabolic process"/>
    <property type="evidence" value="ECO:0007669"/>
    <property type="project" value="TreeGrafter"/>
</dbReference>
<dbReference type="Proteomes" id="UP000324252">
    <property type="component" value="Unassembled WGS sequence"/>
</dbReference>
<keyword evidence="5" id="KW-0560">Oxidoreductase</keyword>
<dbReference type="InterPro" id="IPR001128">
    <property type="entry name" value="Cyt_P450"/>
</dbReference>
<name>A0A1H0LVK3_9RHOB</name>
<evidence type="ECO:0000256" key="5">
    <source>
        <dbReference type="ARBA" id="ARBA00023002"/>
    </source>
</evidence>
<dbReference type="GO" id="GO:0016705">
    <property type="term" value="F:oxidoreductase activity, acting on paired donors, with incorporation or reduction of molecular oxygen"/>
    <property type="evidence" value="ECO:0007669"/>
    <property type="project" value="InterPro"/>
</dbReference>
<comment type="similarity">
    <text evidence="2">Belongs to the cytochrome P450 family.</text>
</comment>
<accession>A0A1H0LVK3</accession>
<dbReference type="RefSeq" id="WP_188129254.1">
    <property type="nucleotide sequence ID" value="NZ_FNIO01000008.1"/>
</dbReference>
<comment type="cofactor">
    <cofactor evidence="1">
        <name>heme</name>
        <dbReference type="ChEBI" id="CHEBI:30413"/>
    </cofactor>
</comment>
<dbReference type="CDD" id="cd11067">
    <property type="entry name" value="CYP152"/>
    <property type="match status" value="1"/>
</dbReference>
<evidence type="ECO:0000256" key="1">
    <source>
        <dbReference type="ARBA" id="ARBA00001971"/>
    </source>
</evidence>
<organism evidence="8 9">
    <name type="scientific">Lutimaribacter pacificus</name>
    <dbReference type="NCBI Taxonomy" id="391948"/>
    <lineage>
        <taxon>Bacteria</taxon>
        <taxon>Pseudomonadati</taxon>
        <taxon>Pseudomonadota</taxon>
        <taxon>Alphaproteobacteria</taxon>
        <taxon>Rhodobacterales</taxon>
        <taxon>Roseobacteraceae</taxon>
        <taxon>Lutimaribacter</taxon>
    </lineage>
</organism>
<dbReference type="SUPFAM" id="SSF48264">
    <property type="entry name" value="Cytochrome P450"/>
    <property type="match status" value="1"/>
</dbReference>
<sequence>MHLLSESSSIPKLDRFDSTFDFLQEGYDFIGNRCRSLRTDAFQTRLMLRPVTCVRGPAAVEMFYAPGRLTRRGAMPATVVSLLQDRCSVQMLDGEAHRLRKAMFLDMMVPDRLYQARLMLSDELDQTMRPYRGQSVELRRIINLVMCHVAFRWCGLELRREDMQARCEDLCAMIDSVGSLGPRRARAAWLRMRGERWARRRIAQVRREGETRGWAIDRLAEHRDIDRSPMPDSVCAVELLNLLRPIVAVGRYIVFAIHALQTNPAAAAALRQDQSDAALENFCDEVRRLYPFFPVIGGRVLEPFEWRDTAFAENDWLLLDLYGTCRDPSAWTEPHRFDPCRLADRQPPTSLVPQGGGPMKTGHRCPGERLTRALLAEGVGFFLNLDYSVPPQNLEIRHDTIPPWPRDGMRIHVAAQSSGPF</sequence>